<gene>
    <name evidence="7" type="ORF">SAMN02982929_02842</name>
    <name evidence="8" type="ORF">SAMN05216506_10181</name>
</gene>
<keyword evidence="3" id="KW-0067">ATP-binding</keyword>
<evidence type="ECO:0000313" key="9">
    <source>
        <dbReference type="Proteomes" id="UP000199690"/>
    </source>
</evidence>
<sequence>MTAAPRFPFSAVVGHDDLRLALLLNAVHPRIGGVLVRGEKGTAKSTVVRALASLLPPLDVISDCRFGCAPTSPDPQCPDGPHGSTAAQRPAQLVELPVGATEDRLIGSLDLERALTEGVRAFQPGLLAAAHRGVLYVDEVNLLHDHLVDLLLDAAAMGRAHVEREGVSVSHAASFLLVGTMNPEEGELRPQLLDRFGLTVHVAASREVATRTEVVRRRLAFEADPAGFAAKWAEADAELAESIRIARDRVPRVQLPDAELRRISALCASFDVDGMRADLVLARTAIAHAAWRGADAVVAEDVEAAARLALPHRRRRDPFDEPGMAEDQLEQALAEAAEHAEDGPEPPDGPDGPDGGGQAPEEPAEPSGGSGAEERSDGRAPADKAPAAPTPAFRARLLEVPGLGDGAPGRRSRSRSRSGRTTRPSTVEGHGVHVAATLAAAAPHQVARGRSGPGLVLRSEDLRRGIREGREGNLVLFAVDASGSMAARERMSAVSGAVLSLLRDAYQRRDKVGVVTFRGDSAELALPPTSSVDIAAARMRGLRTGGRTPLADGLLQVQRVVQRERTRDPQRRALVVLLTDGKATVAVDSGLSGRDRAQRAVADALRAAGLVAGTGAASIVVDCESGMVRLGLPAKLAAALGGPCLRLEELSAENVAGVVRAVRDERPQAA</sequence>
<dbReference type="EMBL" id="FNVB01000004">
    <property type="protein sequence ID" value="SEG64041.1"/>
    <property type="molecule type" value="Genomic_DNA"/>
</dbReference>
<dbReference type="GO" id="GO:0005524">
    <property type="term" value="F:ATP binding"/>
    <property type="evidence" value="ECO:0007669"/>
    <property type="project" value="UniProtKB-KW"/>
</dbReference>
<dbReference type="InterPro" id="IPR041702">
    <property type="entry name" value="BchD/ChlD_VWA"/>
</dbReference>
<dbReference type="PANTHER" id="PTHR35023">
    <property type="entry name" value="CHELATASE-RELATED"/>
    <property type="match status" value="1"/>
</dbReference>
<feature type="compositionally biased region" description="Basic residues" evidence="5">
    <location>
        <begin position="410"/>
        <end position="420"/>
    </location>
</feature>
<evidence type="ECO:0000313" key="7">
    <source>
        <dbReference type="EMBL" id="SEG64041.1"/>
    </source>
</evidence>
<dbReference type="InterPro" id="IPR036465">
    <property type="entry name" value="vWFA_dom_sf"/>
</dbReference>
<dbReference type="Gene3D" id="3.40.50.300">
    <property type="entry name" value="P-loop containing nucleotide triphosphate hydrolases"/>
    <property type="match status" value="1"/>
</dbReference>
<evidence type="ECO:0000256" key="3">
    <source>
        <dbReference type="ARBA" id="ARBA00022840"/>
    </source>
</evidence>
<feature type="compositionally biased region" description="Low complexity" evidence="5">
    <location>
        <begin position="383"/>
        <end position="392"/>
    </location>
</feature>
<dbReference type="InterPro" id="IPR027417">
    <property type="entry name" value="P-loop_NTPase"/>
</dbReference>
<dbReference type="RefSeq" id="WP_093344665.1">
    <property type="nucleotide sequence ID" value="NZ_FNVB01000004.1"/>
</dbReference>
<evidence type="ECO:0000256" key="4">
    <source>
        <dbReference type="ARBA" id="ARBA00030759"/>
    </source>
</evidence>
<organism evidence="7 10">
    <name type="scientific">Saccharopolyspora kobensis</name>
    <dbReference type="NCBI Taxonomy" id="146035"/>
    <lineage>
        <taxon>Bacteria</taxon>
        <taxon>Bacillati</taxon>
        <taxon>Actinomycetota</taxon>
        <taxon>Actinomycetes</taxon>
        <taxon>Pseudonocardiales</taxon>
        <taxon>Pseudonocardiaceae</taxon>
        <taxon>Saccharopolyspora</taxon>
    </lineage>
</organism>
<dbReference type="Gene3D" id="3.40.50.410">
    <property type="entry name" value="von Willebrand factor, type A domain"/>
    <property type="match status" value="1"/>
</dbReference>
<feature type="domain" description="VWFA" evidence="6">
    <location>
        <begin position="474"/>
        <end position="610"/>
    </location>
</feature>
<feature type="region of interest" description="Disordered" evidence="5">
    <location>
        <begin position="334"/>
        <end position="431"/>
    </location>
</feature>
<dbReference type="Pfam" id="PF13519">
    <property type="entry name" value="VWA_2"/>
    <property type="match status" value="1"/>
</dbReference>
<dbReference type="AlphaFoldDB" id="A0A1H6BTI7"/>
<dbReference type="SUPFAM" id="SSF53300">
    <property type="entry name" value="vWA-like"/>
    <property type="match status" value="1"/>
</dbReference>
<keyword evidence="9" id="KW-1185">Reference proteome</keyword>
<name>A0A1H6BTI7_9PSEU</name>
<evidence type="ECO:0000259" key="6">
    <source>
        <dbReference type="PROSITE" id="PS50234"/>
    </source>
</evidence>
<evidence type="ECO:0000256" key="1">
    <source>
        <dbReference type="ARBA" id="ARBA00005799"/>
    </source>
</evidence>
<dbReference type="InterPro" id="IPR003593">
    <property type="entry name" value="AAA+_ATPase"/>
</dbReference>
<dbReference type="InterPro" id="IPR000523">
    <property type="entry name" value="Mg_chelatse_chII-like_cat_dom"/>
</dbReference>
<evidence type="ECO:0000256" key="2">
    <source>
        <dbReference type="ARBA" id="ARBA00022741"/>
    </source>
</evidence>
<evidence type="ECO:0000256" key="5">
    <source>
        <dbReference type="SAM" id="MobiDB-lite"/>
    </source>
</evidence>
<dbReference type="SMART" id="SM00382">
    <property type="entry name" value="AAA"/>
    <property type="match status" value="1"/>
</dbReference>
<dbReference type="EMBL" id="FOME01000001">
    <property type="protein sequence ID" value="SFC15672.1"/>
    <property type="molecule type" value="Genomic_DNA"/>
</dbReference>
<protein>
    <recommendedName>
        <fullName evidence="4">Mg-protoporphyrin IX chelatase</fullName>
    </recommendedName>
</protein>
<accession>A0A1I1GWL1</accession>
<dbReference type="SMR" id="A0A1H6BTI7"/>
<evidence type="ECO:0000313" key="8">
    <source>
        <dbReference type="EMBL" id="SFC15672.1"/>
    </source>
</evidence>
<dbReference type="Pfam" id="PF01078">
    <property type="entry name" value="Mg_chelatase"/>
    <property type="match status" value="1"/>
</dbReference>
<reference evidence="7" key="2">
    <citation type="submission" date="2016-10" db="EMBL/GenBank/DDBJ databases">
        <authorList>
            <person name="de Groot N.N."/>
        </authorList>
    </citation>
    <scope>NUCLEOTIDE SEQUENCE [LARGE SCALE GENOMIC DNA]</scope>
    <source>
        <strain evidence="7">ATCC 20501</strain>
    </source>
</reference>
<dbReference type="Gene3D" id="1.10.8.80">
    <property type="entry name" value="Magnesium chelatase subunit I, C-Terminal domain"/>
    <property type="match status" value="1"/>
</dbReference>
<dbReference type="InterPro" id="IPR012804">
    <property type="entry name" value="Cob_chelat_sub_put"/>
</dbReference>
<dbReference type="SMART" id="SM00327">
    <property type="entry name" value="VWA"/>
    <property type="match status" value="1"/>
</dbReference>
<dbReference type="Proteomes" id="UP000199690">
    <property type="component" value="Unassembled WGS sequence"/>
</dbReference>
<dbReference type="InterPro" id="IPR052989">
    <property type="entry name" value="Mg-chelatase_DI-like"/>
</dbReference>
<dbReference type="InterPro" id="IPR041628">
    <property type="entry name" value="ChlI/MoxR_AAA_lid"/>
</dbReference>
<dbReference type="InterPro" id="IPR002035">
    <property type="entry name" value="VWF_A"/>
</dbReference>
<comment type="similarity">
    <text evidence="1">Belongs to the Mg-chelatase subunits D/I family.</text>
</comment>
<dbReference type="PROSITE" id="PS50234">
    <property type="entry name" value="VWFA"/>
    <property type="match status" value="1"/>
</dbReference>
<feature type="compositionally biased region" description="Basic and acidic residues" evidence="5">
    <location>
        <begin position="372"/>
        <end position="382"/>
    </location>
</feature>
<dbReference type="Proteomes" id="UP000236729">
    <property type="component" value="Unassembled WGS sequence"/>
</dbReference>
<reference evidence="9 10" key="1">
    <citation type="submission" date="2016-10" db="EMBL/GenBank/DDBJ databases">
        <authorList>
            <person name="Varghese N."/>
            <person name="Submissions S."/>
        </authorList>
    </citation>
    <scope>NUCLEOTIDE SEQUENCE [LARGE SCALE GENOMIC DNA]</scope>
    <source>
        <strain evidence="10">ATCC 20501</strain>
        <strain evidence="8 9">CGMCC 4.3529</strain>
    </source>
</reference>
<dbReference type="NCBIfam" id="TIGR02442">
    <property type="entry name" value="Cob-chelat-sub"/>
    <property type="match status" value="1"/>
</dbReference>
<feature type="compositionally biased region" description="Low complexity" evidence="5">
    <location>
        <begin position="421"/>
        <end position="431"/>
    </location>
</feature>
<dbReference type="SUPFAM" id="SSF52540">
    <property type="entry name" value="P-loop containing nucleoside triphosphate hydrolases"/>
    <property type="match status" value="1"/>
</dbReference>
<evidence type="ECO:0000313" key="10">
    <source>
        <dbReference type="Proteomes" id="UP000236729"/>
    </source>
</evidence>
<dbReference type="CDD" id="cd01451">
    <property type="entry name" value="vWA_Magnesium_chelatase"/>
    <property type="match status" value="1"/>
</dbReference>
<accession>A0A1H6BTI7</accession>
<dbReference type="PANTHER" id="PTHR35023:SF1">
    <property type="entry name" value="MG-PROTOPORPHYRIN IX CHELATASE"/>
    <property type="match status" value="1"/>
</dbReference>
<keyword evidence="2" id="KW-0547">Nucleotide-binding</keyword>
<proteinExistence type="inferred from homology"/>
<dbReference type="Pfam" id="PF17863">
    <property type="entry name" value="AAA_lid_2"/>
    <property type="match status" value="1"/>
</dbReference>